<evidence type="ECO:0000259" key="2">
    <source>
        <dbReference type="Pfam" id="PF04366"/>
    </source>
</evidence>
<feature type="domain" description="Ysc84 actin-binding" evidence="2">
    <location>
        <begin position="89"/>
        <end position="190"/>
    </location>
</feature>
<dbReference type="OrthoDB" id="5405772at2"/>
<evidence type="ECO:0000313" key="3">
    <source>
        <dbReference type="EMBL" id="GAP34977.1"/>
    </source>
</evidence>
<dbReference type="RefSeq" id="WP_054019057.1">
    <property type="nucleotide sequence ID" value="NZ_BBYR01000012.1"/>
</dbReference>
<evidence type="ECO:0000313" key="4">
    <source>
        <dbReference type="Proteomes" id="UP000037660"/>
    </source>
</evidence>
<proteinExistence type="predicted"/>
<feature type="signal peptide" evidence="1">
    <location>
        <begin position="1"/>
        <end position="27"/>
    </location>
</feature>
<feature type="chain" id="PRO_5005513481" description="Ysc84 actin-binding domain-containing protein" evidence="1">
    <location>
        <begin position="28"/>
        <end position="193"/>
    </location>
</feature>
<keyword evidence="1" id="KW-0732">Signal</keyword>
<sequence>MRTIAPKHLVLAAFAAASVAVTAPAYADEYQDTVKVFRTADESGKFFNSAYGYAVFPTVGKGGVGIGGAYGKGRVYEKGVYIGDTTMTQISVGFQLGGEGFSQIIFFSDPVALKRFTNGEFGFGAEASAVAITAGANAKAGTTGATAGASVEQDRGKTLGQYQNGMAVFTLSKGGLMYQAVLNGQKFSFDKRR</sequence>
<reference evidence="4" key="1">
    <citation type="submission" date="2015-07" db="EMBL/GenBank/DDBJ databases">
        <title>Discovery of a poly(ethylene terephthalate assimilation.</title>
        <authorList>
            <person name="Yoshida S."/>
            <person name="Hiraga K."/>
            <person name="Takehana T."/>
            <person name="Taniguchi I."/>
            <person name="Yamaji H."/>
            <person name="Maeda Y."/>
            <person name="Toyohara K."/>
            <person name="Miyamoto K."/>
            <person name="Kimura Y."/>
            <person name="Oda K."/>
        </authorList>
    </citation>
    <scope>NUCLEOTIDE SEQUENCE [LARGE SCALE GENOMIC DNA]</scope>
    <source>
        <strain evidence="4">NBRC 110686 / TISTR 2288 / 201-F6</strain>
    </source>
</reference>
<protein>
    <recommendedName>
        <fullName evidence="2">Ysc84 actin-binding domain-containing protein</fullName>
    </recommendedName>
</protein>
<dbReference type="InterPro" id="IPR007461">
    <property type="entry name" value="Ysc84_actin-binding"/>
</dbReference>
<reference evidence="3 4" key="2">
    <citation type="journal article" date="2016" name="Science">
        <title>A bacterium that degrades and assimilates poly(ethylene terephthalate).</title>
        <authorList>
            <person name="Yoshida S."/>
            <person name="Hiraga K."/>
            <person name="Takehana T."/>
            <person name="Taniguchi I."/>
            <person name="Yamaji H."/>
            <person name="Maeda Y."/>
            <person name="Toyohara K."/>
            <person name="Miyamoto K."/>
            <person name="Kimura Y."/>
            <person name="Oda K."/>
        </authorList>
    </citation>
    <scope>NUCLEOTIDE SEQUENCE [LARGE SCALE GENOMIC DNA]</scope>
    <source>
        <strain evidence="4">NBRC 110686 / TISTR 2288 / 201-F6</strain>
    </source>
</reference>
<accession>A0A0K8NX48</accession>
<dbReference type="Proteomes" id="UP000037660">
    <property type="component" value="Unassembled WGS sequence"/>
</dbReference>
<dbReference type="AlphaFoldDB" id="A0A0K8NX48"/>
<comment type="caution">
    <text evidence="3">The sequence shown here is derived from an EMBL/GenBank/DDBJ whole genome shotgun (WGS) entry which is preliminary data.</text>
</comment>
<organism evidence="3 4">
    <name type="scientific">Piscinibacter sakaiensis</name>
    <name type="common">Ideonella sakaiensis</name>
    <dbReference type="NCBI Taxonomy" id="1547922"/>
    <lineage>
        <taxon>Bacteria</taxon>
        <taxon>Pseudomonadati</taxon>
        <taxon>Pseudomonadota</taxon>
        <taxon>Betaproteobacteria</taxon>
        <taxon>Burkholderiales</taxon>
        <taxon>Sphaerotilaceae</taxon>
        <taxon>Piscinibacter</taxon>
    </lineage>
</organism>
<keyword evidence="4" id="KW-1185">Reference proteome</keyword>
<dbReference type="EMBL" id="BBYR01000012">
    <property type="protein sequence ID" value="GAP34977.1"/>
    <property type="molecule type" value="Genomic_DNA"/>
</dbReference>
<name>A0A0K8NX48_PISS1</name>
<evidence type="ECO:0000256" key="1">
    <source>
        <dbReference type="SAM" id="SignalP"/>
    </source>
</evidence>
<dbReference type="STRING" id="1547922.ISF6_0527"/>
<dbReference type="Pfam" id="PF04366">
    <property type="entry name" value="Ysc84"/>
    <property type="match status" value="1"/>
</dbReference>
<gene>
    <name evidence="3" type="ORF">ISF6_0527</name>
</gene>